<dbReference type="RefSeq" id="WP_121896255.1">
    <property type="nucleotide sequence ID" value="NZ_RCNT01000001.1"/>
</dbReference>
<dbReference type="InterPro" id="IPR006059">
    <property type="entry name" value="SBP"/>
</dbReference>
<dbReference type="Gene3D" id="3.40.190.10">
    <property type="entry name" value="Periplasmic binding protein-like II"/>
    <property type="match status" value="2"/>
</dbReference>
<evidence type="ECO:0000313" key="5">
    <source>
        <dbReference type="Proteomes" id="UP000281343"/>
    </source>
</evidence>
<reference evidence="4 5" key="1">
    <citation type="submission" date="2018-10" db="EMBL/GenBank/DDBJ databases">
        <authorList>
            <person name="Jung H.S."/>
            <person name="Jeon C.O."/>
        </authorList>
    </citation>
    <scope>NUCLEOTIDE SEQUENCE [LARGE SCALE GENOMIC DNA]</scope>
    <source>
        <strain evidence="4 5">MA-7-27</strain>
    </source>
</reference>
<evidence type="ECO:0000256" key="1">
    <source>
        <dbReference type="ARBA" id="ARBA00004418"/>
    </source>
</evidence>
<accession>A0A3L9Y841</accession>
<comment type="caution">
    <text evidence="4">The sequence shown here is derived from an EMBL/GenBank/DDBJ whole genome shotgun (WGS) entry which is preliminary data.</text>
</comment>
<dbReference type="GO" id="GO:0042597">
    <property type="term" value="C:periplasmic space"/>
    <property type="evidence" value="ECO:0007669"/>
    <property type="project" value="UniProtKB-SubCell"/>
</dbReference>
<sequence length="404" mass="44655">MKNWKLGTAACALALSAAMTVSAEAQVLMAHDKDFWRDGMDVMAEAGNFEHTGYVTEQYRAFLQSSMSANNPPDIFTWWTGNALADIVASGQVADVGELWDERIAAGEFSEGTRDLFSVDGVTYGIPMLLARWVVFYNMEMFEEHGLSEPTTWDELEQAAETLHAAGITPFHATVQDGWRGFIWFSEIMIRQNVEAYHGLHDGSVPYDGPEVQAVFDQWLEWYEAGYFSDPRSNEEVEEFARGEAAMYLMGEWATGTLLENGMTIGEDLGVFIMPNANPSQAPGVIVEGAPILISQEAWENPEARRVYEFWASTDGANVWAEAQSLYTGNLSATAPNAIIQEISSDIEAGGHTAITRWWEAVPSDLQGDIVAELSSFMLDPTPETAAEAMANMQAFNADYWADQ</sequence>
<dbReference type="PANTHER" id="PTHR43649">
    <property type="entry name" value="ARABINOSE-BINDING PROTEIN-RELATED"/>
    <property type="match status" value="1"/>
</dbReference>
<name>A0A3L9Y841_9RHOB</name>
<keyword evidence="5" id="KW-1185">Reference proteome</keyword>
<dbReference type="InterPro" id="IPR050490">
    <property type="entry name" value="Bact_solute-bd_prot1"/>
</dbReference>
<evidence type="ECO:0000313" key="4">
    <source>
        <dbReference type="EMBL" id="RMA43665.1"/>
    </source>
</evidence>
<proteinExistence type="inferred from homology"/>
<gene>
    <name evidence="4" type="ORF">D9R08_01675</name>
</gene>
<protein>
    <submittedName>
        <fullName evidence="4">Extracellular solute-binding protein</fullName>
    </submittedName>
</protein>
<dbReference type="Proteomes" id="UP000281343">
    <property type="component" value="Unassembled WGS sequence"/>
</dbReference>
<comment type="similarity">
    <text evidence="2">Belongs to the bacterial solute-binding protein 1 family.</text>
</comment>
<feature type="chain" id="PRO_5017997824" evidence="3">
    <location>
        <begin position="26"/>
        <end position="404"/>
    </location>
</feature>
<organism evidence="4 5">
    <name type="scientific">Rhodophyticola porphyridii</name>
    <dbReference type="NCBI Taxonomy" id="1852017"/>
    <lineage>
        <taxon>Bacteria</taxon>
        <taxon>Pseudomonadati</taxon>
        <taxon>Pseudomonadota</taxon>
        <taxon>Alphaproteobacteria</taxon>
        <taxon>Rhodobacterales</taxon>
        <taxon>Roseobacteraceae</taxon>
        <taxon>Rhodophyticola</taxon>
    </lineage>
</organism>
<dbReference type="OrthoDB" id="9811951at2"/>
<feature type="signal peptide" evidence="3">
    <location>
        <begin position="1"/>
        <end position="25"/>
    </location>
</feature>
<dbReference type="EMBL" id="RCNT01000001">
    <property type="protein sequence ID" value="RMA43665.1"/>
    <property type="molecule type" value="Genomic_DNA"/>
</dbReference>
<comment type="subcellular location">
    <subcellularLocation>
        <location evidence="1">Periplasm</location>
    </subcellularLocation>
</comment>
<dbReference type="AlphaFoldDB" id="A0A3L9Y841"/>
<evidence type="ECO:0000256" key="2">
    <source>
        <dbReference type="ARBA" id="ARBA00008520"/>
    </source>
</evidence>
<evidence type="ECO:0000256" key="3">
    <source>
        <dbReference type="SAM" id="SignalP"/>
    </source>
</evidence>
<dbReference type="SUPFAM" id="SSF53850">
    <property type="entry name" value="Periplasmic binding protein-like II"/>
    <property type="match status" value="1"/>
</dbReference>
<keyword evidence="3" id="KW-0732">Signal</keyword>
<dbReference type="Pfam" id="PF13416">
    <property type="entry name" value="SBP_bac_8"/>
    <property type="match status" value="1"/>
</dbReference>